<dbReference type="GO" id="GO:1990189">
    <property type="term" value="F:protein N-terminal-serine acetyltransferase activity"/>
    <property type="evidence" value="ECO:0007669"/>
    <property type="project" value="TreeGrafter"/>
</dbReference>
<protein>
    <submittedName>
        <fullName evidence="2">GCN5 family acetyltransferase</fullName>
    </submittedName>
</protein>
<accession>A0A0R0B5C1</accession>
<dbReference type="OrthoDB" id="9801656at2"/>
<keyword evidence="3" id="KW-1185">Reference proteome</keyword>
<dbReference type="Gene3D" id="3.40.630.30">
    <property type="match status" value="1"/>
</dbReference>
<dbReference type="InterPro" id="IPR000182">
    <property type="entry name" value="GNAT_dom"/>
</dbReference>
<organism evidence="2 3">
    <name type="scientific">Stenotrophomonas beteli</name>
    <dbReference type="NCBI Taxonomy" id="3384461"/>
    <lineage>
        <taxon>Bacteria</taxon>
        <taxon>Pseudomonadati</taxon>
        <taxon>Pseudomonadota</taxon>
        <taxon>Gammaproteobacteria</taxon>
        <taxon>Lysobacterales</taxon>
        <taxon>Lysobacteraceae</taxon>
        <taxon>Stenotrophomonas</taxon>
        <taxon>Stenotrophomonas maltophilia group</taxon>
    </lineage>
</organism>
<gene>
    <name evidence="2" type="ORF">ARC23_06500</name>
</gene>
<dbReference type="GO" id="GO:0008999">
    <property type="term" value="F:protein-N-terminal-alanine acetyltransferase activity"/>
    <property type="evidence" value="ECO:0007669"/>
    <property type="project" value="TreeGrafter"/>
</dbReference>
<dbReference type="PROSITE" id="PS51186">
    <property type="entry name" value="GNAT"/>
    <property type="match status" value="1"/>
</dbReference>
<dbReference type="InterPro" id="IPR016181">
    <property type="entry name" value="Acyl_CoA_acyltransferase"/>
</dbReference>
<dbReference type="PANTHER" id="PTHR43441">
    <property type="entry name" value="RIBOSOMAL-PROTEIN-SERINE ACETYLTRANSFERASE"/>
    <property type="match status" value="1"/>
</dbReference>
<reference evidence="2 3" key="1">
    <citation type="journal article" date="2016" name="Front. Microbiol.">
        <title>Genome Sequence of Type Strains of Genus Stenotrophomonas.</title>
        <authorList>
            <person name="Patil P.P."/>
            <person name="Midha S."/>
            <person name="Kumar S."/>
            <person name="Patil P.B."/>
        </authorList>
    </citation>
    <scope>NUCLEOTIDE SEQUENCE [LARGE SCALE GENOMIC DNA]</scope>
    <source>
        <strain evidence="2 3">LMG 978</strain>
    </source>
</reference>
<evidence type="ECO:0000313" key="3">
    <source>
        <dbReference type="Proteomes" id="UP000051757"/>
    </source>
</evidence>
<dbReference type="EMBL" id="LLXV01000015">
    <property type="protein sequence ID" value="KRG52460.1"/>
    <property type="molecule type" value="Genomic_DNA"/>
</dbReference>
<dbReference type="AlphaFoldDB" id="A0A0R0B5C1"/>
<evidence type="ECO:0000259" key="1">
    <source>
        <dbReference type="PROSITE" id="PS51186"/>
    </source>
</evidence>
<feature type="domain" description="N-acetyltransferase" evidence="1">
    <location>
        <begin position="18"/>
        <end position="183"/>
    </location>
</feature>
<dbReference type="Proteomes" id="UP000051757">
    <property type="component" value="Unassembled WGS sequence"/>
</dbReference>
<dbReference type="PANTHER" id="PTHR43441:SF11">
    <property type="entry name" value="RIBOSOMAL-PROTEIN-SERINE ACETYLTRANSFERASE"/>
    <property type="match status" value="1"/>
</dbReference>
<dbReference type="GO" id="GO:0005737">
    <property type="term" value="C:cytoplasm"/>
    <property type="evidence" value="ECO:0007669"/>
    <property type="project" value="TreeGrafter"/>
</dbReference>
<dbReference type="SUPFAM" id="SSF55729">
    <property type="entry name" value="Acyl-CoA N-acyltransferases (Nat)"/>
    <property type="match status" value="1"/>
</dbReference>
<evidence type="ECO:0000313" key="2">
    <source>
        <dbReference type="EMBL" id="KRG52460.1"/>
    </source>
</evidence>
<dbReference type="InterPro" id="IPR051908">
    <property type="entry name" value="Ribosomal_N-acetyltransferase"/>
</dbReference>
<sequence>MASHSQLFPGLPLHSARLVLSPIRRDDAAALFSLQSDPDAMRWWNHPAWTRPAEAREQIDDDLAAHAIGTQLKLALRETLDGPLLGICVVFAVDRDAARAEIGYLLAPGRQGRGYMHEALQQVLAYLFHTLHLHRIEAEIDPRNTPSAHVLERLGFHREGVLRQRWRIQGELADSAVYGLLADDEAAATLPA</sequence>
<comment type="caution">
    <text evidence="2">The sequence shown here is derived from an EMBL/GenBank/DDBJ whole genome shotgun (WGS) entry which is preliminary data.</text>
</comment>
<dbReference type="Pfam" id="PF13302">
    <property type="entry name" value="Acetyltransf_3"/>
    <property type="match status" value="1"/>
</dbReference>
<name>A0A0R0B5C1_9GAMM</name>
<proteinExistence type="predicted"/>